<sequence>MQKEMLGFLFFCVCLLFGLCSCCGFTVCAWFLCTKKIETAMGQQKEEAAEKEDDSEASVSSDYEVFLSFRGPDSRQGHADVLYNDMRTAGIRVFGDDDELDIGDKIDLALVRLDLASLSQIGLERLTEGSEQLEPRATHRASNPMAGFALESPTQARGSRTLGSSN</sequence>
<dbReference type="Proteomes" id="UP000233551">
    <property type="component" value="Unassembled WGS sequence"/>
</dbReference>
<feature type="compositionally biased region" description="Polar residues" evidence="1">
    <location>
        <begin position="152"/>
        <end position="166"/>
    </location>
</feature>
<evidence type="ECO:0000256" key="2">
    <source>
        <dbReference type="SAM" id="SignalP"/>
    </source>
</evidence>
<protein>
    <recommendedName>
        <fullName evidence="3">TIR domain-containing protein</fullName>
    </recommendedName>
</protein>
<organism evidence="4 5">
    <name type="scientific">Punica granatum</name>
    <name type="common">Pomegranate</name>
    <dbReference type="NCBI Taxonomy" id="22663"/>
    <lineage>
        <taxon>Eukaryota</taxon>
        <taxon>Viridiplantae</taxon>
        <taxon>Streptophyta</taxon>
        <taxon>Embryophyta</taxon>
        <taxon>Tracheophyta</taxon>
        <taxon>Spermatophyta</taxon>
        <taxon>Magnoliopsida</taxon>
        <taxon>eudicotyledons</taxon>
        <taxon>Gunneridae</taxon>
        <taxon>Pentapetalae</taxon>
        <taxon>rosids</taxon>
        <taxon>malvids</taxon>
        <taxon>Myrtales</taxon>
        <taxon>Lythraceae</taxon>
        <taxon>Punica</taxon>
    </lineage>
</organism>
<dbReference type="InterPro" id="IPR000157">
    <property type="entry name" value="TIR_dom"/>
</dbReference>
<comment type="caution">
    <text evidence="4">The sequence shown here is derived from an EMBL/GenBank/DDBJ whole genome shotgun (WGS) entry which is preliminary data.</text>
</comment>
<keyword evidence="2" id="KW-0732">Signal</keyword>
<evidence type="ECO:0000313" key="5">
    <source>
        <dbReference type="Proteomes" id="UP000233551"/>
    </source>
</evidence>
<feature type="domain" description="TIR" evidence="3">
    <location>
        <begin position="63"/>
        <end position="108"/>
    </location>
</feature>
<feature type="region of interest" description="Disordered" evidence="1">
    <location>
        <begin position="129"/>
        <end position="166"/>
    </location>
</feature>
<dbReference type="AlphaFoldDB" id="A0A2I0I270"/>
<proteinExistence type="predicted"/>
<evidence type="ECO:0000256" key="1">
    <source>
        <dbReference type="SAM" id="MobiDB-lite"/>
    </source>
</evidence>
<keyword evidence="5" id="KW-1185">Reference proteome</keyword>
<feature type="chain" id="PRO_5014151388" description="TIR domain-containing protein" evidence="2">
    <location>
        <begin position="23"/>
        <end position="166"/>
    </location>
</feature>
<dbReference type="InterPro" id="IPR035897">
    <property type="entry name" value="Toll_tir_struct_dom_sf"/>
</dbReference>
<dbReference type="EMBL" id="PGOL01004221">
    <property type="protein sequence ID" value="PKI38094.1"/>
    <property type="molecule type" value="Genomic_DNA"/>
</dbReference>
<dbReference type="PROSITE" id="PS51257">
    <property type="entry name" value="PROKAR_LIPOPROTEIN"/>
    <property type="match status" value="1"/>
</dbReference>
<name>A0A2I0I270_PUNGR</name>
<evidence type="ECO:0000259" key="3">
    <source>
        <dbReference type="Pfam" id="PF01582"/>
    </source>
</evidence>
<gene>
    <name evidence="4" type="ORF">CRG98_041513</name>
</gene>
<dbReference type="Gene3D" id="3.40.50.10140">
    <property type="entry name" value="Toll/interleukin-1 receptor homology (TIR) domain"/>
    <property type="match status" value="1"/>
</dbReference>
<dbReference type="SUPFAM" id="SSF52200">
    <property type="entry name" value="Toll/Interleukin receptor TIR domain"/>
    <property type="match status" value="1"/>
</dbReference>
<accession>A0A2I0I270</accession>
<dbReference type="Pfam" id="PF01582">
    <property type="entry name" value="TIR"/>
    <property type="match status" value="1"/>
</dbReference>
<dbReference type="GO" id="GO:0007165">
    <property type="term" value="P:signal transduction"/>
    <property type="evidence" value="ECO:0007669"/>
    <property type="project" value="InterPro"/>
</dbReference>
<feature type="signal peptide" evidence="2">
    <location>
        <begin position="1"/>
        <end position="22"/>
    </location>
</feature>
<reference evidence="4 5" key="1">
    <citation type="submission" date="2017-11" db="EMBL/GenBank/DDBJ databases">
        <title>De-novo sequencing of pomegranate (Punica granatum L.) genome.</title>
        <authorList>
            <person name="Akparov Z."/>
            <person name="Amiraslanov A."/>
            <person name="Hajiyeva S."/>
            <person name="Abbasov M."/>
            <person name="Kaur K."/>
            <person name="Hamwieh A."/>
            <person name="Solovyev V."/>
            <person name="Salamov A."/>
            <person name="Braich B."/>
            <person name="Kosarev P."/>
            <person name="Mahmoud A."/>
            <person name="Hajiyev E."/>
            <person name="Babayeva S."/>
            <person name="Izzatullayeva V."/>
            <person name="Mammadov A."/>
            <person name="Mammadov A."/>
            <person name="Sharifova S."/>
            <person name="Ojaghi J."/>
            <person name="Eynullazada K."/>
            <person name="Bayramov B."/>
            <person name="Abdulazimova A."/>
            <person name="Shahmuradov I."/>
        </authorList>
    </citation>
    <scope>NUCLEOTIDE SEQUENCE [LARGE SCALE GENOMIC DNA]</scope>
    <source>
        <strain evidence="5">cv. AG2017</strain>
        <tissue evidence="4">Leaf</tissue>
    </source>
</reference>
<evidence type="ECO:0000313" key="4">
    <source>
        <dbReference type="EMBL" id="PKI38094.1"/>
    </source>
</evidence>